<evidence type="ECO:0000313" key="2">
    <source>
        <dbReference type="Proteomes" id="UP000000595"/>
    </source>
</evidence>
<dbReference type="AlphaFoldDB" id="Q8PSU6"/>
<reference evidence="1 2" key="1">
    <citation type="journal article" date="2002" name="J. Mol. Microbiol. Biotechnol.">
        <title>The genome of Methanosarcina mazei: evidence for lateral gene transfer between Bacteria and Archaea.</title>
        <authorList>
            <person name="Deppenmeier U."/>
            <person name="Johann A."/>
            <person name="Hartsch T."/>
            <person name="Merkl R."/>
            <person name="Schmitz R.A."/>
            <person name="Martinez-Arias R."/>
            <person name="Henne A."/>
            <person name="Wiezer A."/>
            <person name="Baumer S."/>
            <person name="Jacobi C."/>
            <person name="Bruggemann H."/>
            <person name="Lienard T."/>
            <person name="Christmann A."/>
            <person name="Bomeke M."/>
            <person name="Steckel S."/>
            <person name="Bhattacharyya A."/>
            <person name="Lykidis A."/>
            <person name="Overbeek R."/>
            <person name="Klenk H.P."/>
            <person name="Gunsalus R.P."/>
            <person name="Fritz H.J."/>
            <person name="Gottschalk G."/>
        </authorList>
    </citation>
    <scope>NUCLEOTIDE SEQUENCE [LARGE SCALE GENOMIC DNA]</scope>
    <source>
        <strain evidence="2">ATCC BAA-159 / DSM 3647 / Goe1 / Go1 / JCM 11833 / OCM 88</strain>
    </source>
</reference>
<organism evidence="1 2">
    <name type="scientific">Methanosarcina mazei (strain ATCC BAA-159 / DSM 3647 / Goe1 / Go1 / JCM 11833 / OCM 88)</name>
    <name type="common">Methanosarcina frisia</name>
    <dbReference type="NCBI Taxonomy" id="192952"/>
    <lineage>
        <taxon>Archaea</taxon>
        <taxon>Methanobacteriati</taxon>
        <taxon>Methanobacteriota</taxon>
        <taxon>Stenosarchaea group</taxon>
        <taxon>Methanomicrobia</taxon>
        <taxon>Methanosarcinales</taxon>
        <taxon>Methanosarcinaceae</taxon>
        <taxon>Methanosarcina</taxon>
    </lineage>
</organism>
<gene>
    <name evidence="1" type="ordered locus">MM_2980</name>
</gene>
<sequence length="78" mass="9110">MKLEGCGKEIHALLLKLFKEGIVVTLSRQLNQIHFSLLKWEIVQESLAQIHRHHNLLTIEEPGKKESKFLGKIVWRNI</sequence>
<dbReference type="EMBL" id="AE008384">
    <property type="protein sequence ID" value="AAM32676.1"/>
    <property type="molecule type" value="Genomic_DNA"/>
</dbReference>
<evidence type="ECO:0000313" key="1">
    <source>
        <dbReference type="EMBL" id="AAM32676.1"/>
    </source>
</evidence>
<dbReference type="HOGENOM" id="CLU_2613682_0_0_2"/>
<name>Q8PSU6_METMA</name>
<protein>
    <submittedName>
        <fullName evidence="1">Uncharacterized protein</fullName>
    </submittedName>
</protein>
<proteinExistence type="predicted"/>
<dbReference type="KEGG" id="mma:MM_2980"/>
<accession>Q8PSU6</accession>
<dbReference type="Proteomes" id="UP000000595">
    <property type="component" value="Chromosome"/>
</dbReference>